<dbReference type="EMBL" id="NWVD01000003">
    <property type="protein sequence ID" value="PCG09328.1"/>
    <property type="molecule type" value="Genomic_DNA"/>
</dbReference>
<name>A0A2A4I079_9SPHN</name>
<comment type="caution">
    <text evidence="1">The sequence shown here is derived from an EMBL/GenBank/DDBJ whole genome shotgun (WGS) entry which is preliminary data.</text>
</comment>
<protein>
    <submittedName>
        <fullName evidence="1">Uncharacterized protein</fullName>
    </submittedName>
</protein>
<organism evidence="1 2">
    <name type="scientific">Sphingomonas ginsenosidimutans</name>
    <dbReference type="NCBI Taxonomy" id="862134"/>
    <lineage>
        <taxon>Bacteria</taxon>
        <taxon>Pseudomonadati</taxon>
        <taxon>Pseudomonadota</taxon>
        <taxon>Alphaproteobacteria</taxon>
        <taxon>Sphingomonadales</taxon>
        <taxon>Sphingomonadaceae</taxon>
        <taxon>Sphingomonas</taxon>
    </lineage>
</organism>
<dbReference type="Pfam" id="PF20099">
    <property type="entry name" value="DUF6489"/>
    <property type="match status" value="1"/>
</dbReference>
<evidence type="ECO:0000313" key="2">
    <source>
        <dbReference type="Proteomes" id="UP000218784"/>
    </source>
</evidence>
<reference evidence="1 2" key="1">
    <citation type="submission" date="2017-09" db="EMBL/GenBank/DDBJ databases">
        <title>Sphingomonas ginsenosidimutans KACC 14949, whole genome shotgun sequence.</title>
        <authorList>
            <person name="Feng G."/>
            <person name="Zhu H."/>
        </authorList>
    </citation>
    <scope>NUCLEOTIDE SEQUENCE [LARGE SCALE GENOMIC DNA]</scope>
    <source>
        <strain evidence="1 2">KACC 14949</strain>
    </source>
</reference>
<gene>
    <name evidence="1" type="ORF">COA17_09335</name>
</gene>
<dbReference type="InterPro" id="IPR045502">
    <property type="entry name" value="DUF6489"/>
</dbReference>
<proteinExistence type="predicted"/>
<evidence type="ECO:0000313" key="1">
    <source>
        <dbReference type="EMBL" id="PCG09328.1"/>
    </source>
</evidence>
<accession>A0A2A4I079</accession>
<sequence>MKVTIEVDCTPEEARRMMGLPDLTPLHDRYLAKMQDAVENGTIGPEIVGAMLKSWAPMNDAGMDMWRSLFAASTGKPAG</sequence>
<keyword evidence="2" id="KW-1185">Reference proteome</keyword>
<dbReference type="Proteomes" id="UP000218784">
    <property type="component" value="Unassembled WGS sequence"/>
</dbReference>
<dbReference type="RefSeq" id="WP_066491125.1">
    <property type="nucleotide sequence ID" value="NZ_JAIEOT010000001.1"/>
</dbReference>
<dbReference type="AlphaFoldDB" id="A0A2A4I079"/>